<dbReference type="GO" id="GO:0000976">
    <property type="term" value="F:transcription cis-regulatory region binding"/>
    <property type="evidence" value="ECO:0007669"/>
    <property type="project" value="TreeGrafter"/>
</dbReference>
<dbReference type="OrthoDB" id="5386330at2759"/>
<dbReference type="InterPro" id="IPR001138">
    <property type="entry name" value="Zn2Cys6_DnaBD"/>
</dbReference>
<dbReference type="InterPro" id="IPR036864">
    <property type="entry name" value="Zn2-C6_fun-type_DNA-bd_sf"/>
</dbReference>
<evidence type="ECO:0000313" key="4">
    <source>
        <dbReference type="EMBL" id="KND89985.1"/>
    </source>
</evidence>
<organism evidence="4 5">
    <name type="scientific">Tolypocladium ophioglossoides (strain CBS 100239)</name>
    <name type="common">Snaketongue truffleclub</name>
    <name type="synonym">Elaphocordyceps ophioglossoides</name>
    <dbReference type="NCBI Taxonomy" id="1163406"/>
    <lineage>
        <taxon>Eukaryota</taxon>
        <taxon>Fungi</taxon>
        <taxon>Dikarya</taxon>
        <taxon>Ascomycota</taxon>
        <taxon>Pezizomycotina</taxon>
        <taxon>Sordariomycetes</taxon>
        <taxon>Hypocreomycetidae</taxon>
        <taxon>Hypocreales</taxon>
        <taxon>Ophiocordycipitaceae</taxon>
        <taxon>Tolypocladium</taxon>
    </lineage>
</organism>
<dbReference type="PANTHER" id="PTHR37534:SF48">
    <property type="entry name" value="FINGER DOMAIN PROTEIN, PUTATIVE-RELATED"/>
    <property type="match status" value="1"/>
</dbReference>
<dbReference type="SUPFAM" id="SSF57701">
    <property type="entry name" value="Zn2/Cys6 DNA-binding domain"/>
    <property type="match status" value="1"/>
</dbReference>
<dbReference type="PROSITE" id="PS50048">
    <property type="entry name" value="ZN2_CY6_FUNGAL_2"/>
    <property type="match status" value="1"/>
</dbReference>
<dbReference type="AlphaFoldDB" id="A0A0L0N851"/>
<dbReference type="Proteomes" id="UP000036947">
    <property type="component" value="Unassembled WGS sequence"/>
</dbReference>
<dbReference type="GO" id="GO:0008270">
    <property type="term" value="F:zinc ion binding"/>
    <property type="evidence" value="ECO:0007669"/>
    <property type="project" value="InterPro"/>
</dbReference>
<gene>
    <name evidence="4" type="ORF">TOPH_05269</name>
</gene>
<dbReference type="InterPro" id="IPR021858">
    <property type="entry name" value="Fun_TF"/>
</dbReference>
<keyword evidence="2" id="KW-0539">Nucleus</keyword>
<dbReference type="GO" id="GO:0005634">
    <property type="term" value="C:nucleus"/>
    <property type="evidence" value="ECO:0007669"/>
    <property type="project" value="UniProtKB-SubCell"/>
</dbReference>
<evidence type="ECO:0000259" key="3">
    <source>
        <dbReference type="PROSITE" id="PS50048"/>
    </source>
</evidence>
<evidence type="ECO:0000313" key="5">
    <source>
        <dbReference type="Proteomes" id="UP000036947"/>
    </source>
</evidence>
<keyword evidence="5" id="KW-1185">Reference proteome</keyword>
<comment type="caution">
    <text evidence="4">The sequence shown here is derived from an EMBL/GenBank/DDBJ whole genome shotgun (WGS) entry which is preliminary data.</text>
</comment>
<feature type="domain" description="Zn(2)-C6 fungal-type" evidence="3">
    <location>
        <begin position="6"/>
        <end position="34"/>
    </location>
</feature>
<comment type="subcellular location">
    <subcellularLocation>
        <location evidence="1">Nucleus</location>
    </subcellularLocation>
</comment>
<reference evidence="4 5" key="1">
    <citation type="journal article" date="2015" name="BMC Genomics">
        <title>The genome of the truffle-parasite Tolypocladium ophioglossoides and the evolution of antifungal peptaibiotics.</title>
        <authorList>
            <person name="Quandt C.A."/>
            <person name="Bushley K.E."/>
            <person name="Spatafora J.W."/>
        </authorList>
    </citation>
    <scope>NUCLEOTIDE SEQUENCE [LARGE SCALE GENOMIC DNA]</scope>
    <source>
        <strain evidence="4 5">CBS 100239</strain>
    </source>
</reference>
<evidence type="ECO:0000256" key="2">
    <source>
        <dbReference type="ARBA" id="ARBA00023242"/>
    </source>
</evidence>
<dbReference type="Pfam" id="PF11951">
    <property type="entry name" value="Fungal_trans_2"/>
    <property type="match status" value="1"/>
</dbReference>
<dbReference type="GO" id="GO:0000981">
    <property type="term" value="F:DNA-binding transcription factor activity, RNA polymerase II-specific"/>
    <property type="evidence" value="ECO:0007669"/>
    <property type="project" value="InterPro"/>
</dbReference>
<protein>
    <recommendedName>
        <fullName evidence="3">Zn(2)-C6 fungal-type domain-containing protein</fullName>
    </recommendedName>
</protein>
<accession>A0A0L0N851</accession>
<dbReference type="GO" id="GO:0045944">
    <property type="term" value="P:positive regulation of transcription by RNA polymerase II"/>
    <property type="evidence" value="ECO:0007669"/>
    <property type="project" value="TreeGrafter"/>
</dbReference>
<evidence type="ECO:0000256" key="1">
    <source>
        <dbReference type="ARBA" id="ARBA00004123"/>
    </source>
</evidence>
<proteinExistence type="predicted"/>
<dbReference type="EMBL" id="LFRF01000015">
    <property type="protein sequence ID" value="KND89985.1"/>
    <property type="molecule type" value="Genomic_DNA"/>
</dbReference>
<dbReference type="PANTHER" id="PTHR37534">
    <property type="entry name" value="TRANSCRIPTIONAL ACTIVATOR PROTEIN UGA3"/>
    <property type="match status" value="1"/>
</dbReference>
<name>A0A0L0N851_TOLOC</name>
<sequence>MAERKQCWECFRRRVVCDASRPLCKKCCARGVSCPGYGQKPLRWIAPGQTSSKQRGVRNPPTGTRASACEPTAVARSVDVCREVTELFQAAEYYNALMCPNKMATGAACAKNPFYMSAAAVQGLPLPVVKLLTAGALGHRILQNGDRPGSDSAVLATRLQTHRGAALRLVAETLAEPAAQTSNVTLLCVYVLLITEIQQSISPDWRHHLDGVGAIIQARGGLPSLAMSLPPFRHILRYVALIDIVGTTTAPGVEEDRARRQLELLPLLPALYGNGLDSCFPCPPDLLRDIILVNYLRSRLDGATTGHSTDRLPTALELLQRITQFSSQNWAAEIKMATRHDGSGDTGTARTARGASGALPSRTSSWDWQRLAFIYQAAVALYCISSLLGSEVARISELQSRPSYHETCIGVSQMRDAQCSALLRHLQVVAADTKAHMRKLVLWPMVLAGIEADPVDEASTRFIEHELVWLSSTLGTASPLVGRRFLQGLWRRAARWHDEQGQTWNGLFDRPYVFVV</sequence>